<comment type="catalytic activity">
    <reaction evidence="1">
        <text>D-mannose 6-phosphate = D-fructose 6-phosphate</text>
        <dbReference type="Rhea" id="RHEA:12356"/>
        <dbReference type="ChEBI" id="CHEBI:58735"/>
        <dbReference type="ChEBI" id="CHEBI:61527"/>
        <dbReference type="EC" id="5.3.1.8"/>
    </reaction>
</comment>
<evidence type="ECO:0000256" key="2">
    <source>
        <dbReference type="ARBA" id="ARBA00001947"/>
    </source>
</evidence>
<dbReference type="EC" id="5.3.1.8" evidence="4"/>
<dbReference type="Pfam" id="PF20511">
    <property type="entry name" value="PMI_typeI_cat"/>
    <property type="match status" value="1"/>
</dbReference>
<dbReference type="GO" id="GO:0004476">
    <property type="term" value="F:mannose-6-phosphate isomerase activity"/>
    <property type="evidence" value="ECO:0007669"/>
    <property type="project" value="UniProtKB-EC"/>
</dbReference>
<dbReference type="Proteomes" id="UP000321196">
    <property type="component" value="Unassembled WGS sequence"/>
</dbReference>
<evidence type="ECO:0000313" key="10">
    <source>
        <dbReference type="Proteomes" id="UP000321196"/>
    </source>
</evidence>
<comment type="cofactor">
    <cofactor evidence="2">
        <name>Zn(2+)</name>
        <dbReference type="ChEBI" id="CHEBI:29105"/>
    </cofactor>
</comment>
<evidence type="ECO:0000256" key="7">
    <source>
        <dbReference type="ARBA" id="ARBA00023235"/>
    </source>
</evidence>
<dbReference type="GO" id="GO:0005829">
    <property type="term" value="C:cytosol"/>
    <property type="evidence" value="ECO:0007669"/>
    <property type="project" value="TreeGrafter"/>
</dbReference>
<reference evidence="9 10" key="1">
    <citation type="submission" date="2019-08" db="EMBL/GenBank/DDBJ databases">
        <authorList>
            <person name="Dong K."/>
        </authorList>
    </citation>
    <scope>NUCLEOTIDE SEQUENCE [LARGE SCALE GENOMIC DNA]</scope>
    <source>
        <strain evidence="9 10">M4-8</strain>
    </source>
</reference>
<dbReference type="GO" id="GO:0008270">
    <property type="term" value="F:zinc ion binding"/>
    <property type="evidence" value="ECO:0007669"/>
    <property type="project" value="InterPro"/>
</dbReference>
<dbReference type="GO" id="GO:0009298">
    <property type="term" value="P:GDP-mannose biosynthetic process"/>
    <property type="evidence" value="ECO:0007669"/>
    <property type="project" value="InterPro"/>
</dbReference>
<evidence type="ECO:0000256" key="3">
    <source>
        <dbReference type="ARBA" id="ARBA00010772"/>
    </source>
</evidence>
<dbReference type="OrthoDB" id="9792649at2"/>
<dbReference type="CDD" id="cd07011">
    <property type="entry name" value="cupin_PMI_type_I_N"/>
    <property type="match status" value="1"/>
</dbReference>
<dbReference type="InterPro" id="IPR001250">
    <property type="entry name" value="Man6P_Isoase-1"/>
</dbReference>
<dbReference type="Gene3D" id="1.10.441.10">
    <property type="entry name" value="Phosphomannose Isomerase, domain 2"/>
    <property type="match status" value="1"/>
</dbReference>
<dbReference type="AlphaFoldDB" id="A0A5C8HMN3"/>
<dbReference type="InterPro" id="IPR011051">
    <property type="entry name" value="RmlC_Cupin_sf"/>
</dbReference>
<gene>
    <name evidence="9" type="primary">manA</name>
    <name evidence="9" type="ORF">FVP60_11590</name>
</gene>
<evidence type="ECO:0000256" key="4">
    <source>
        <dbReference type="ARBA" id="ARBA00011956"/>
    </source>
</evidence>
<feature type="domain" description="Phosphomannose isomerase type I catalytic" evidence="8">
    <location>
        <begin position="72"/>
        <end position="198"/>
    </location>
</feature>
<dbReference type="PANTHER" id="PTHR10309">
    <property type="entry name" value="MANNOSE-6-PHOSPHATE ISOMERASE"/>
    <property type="match status" value="1"/>
</dbReference>
<dbReference type="InterPro" id="IPR046457">
    <property type="entry name" value="PMI_typeI_cat"/>
</dbReference>
<accession>A0A5C8HMN3</accession>
<sequence>MPCQSVWHSCGESPHRRHRWGSRRISGASPFAPGFKTHANARGEAGGVVATGQNGRVCAVRLIPIHNDIVSSSWGMPGGISRALGWPETTDAQAELWLGAHPSAPARPIEANDFEALDEWEKQSGTTLPYLLKVLTAAHPLSLQAHPNPAQAAAGFAREEAAGIARTAFDRSYKDPYAKPELIVALNDGFQALCGFRPIAQTAAVLTQLAEIAPEPEPVRAFRELLTTEGLRNTVAFTLSRTADVQTLVAALVAADQVDGTIAPVIGIVQRAFPHDDGIALALLLNHLTLREGESLWLPAGNVHAYLHGSGIELMGPSDNVLRGGLTPKHIDEAELMNTLVFDEVADPRLQPIELADGVRTYRPASVPSGEGVPFELWEVTAQATLTLPSASIFVVTDGDFTLTLPGSEPPLAAGSEHHLARGSAHFLTDGAVATISGGGRMWVATAR</sequence>
<dbReference type="PANTHER" id="PTHR10309:SF0">
    <property type="entry name" value="MANNOSE-6-PHOSPHATE ISOMERASE"/>
    <property type="match status" value="1"/>
</dbReference>
<dbReference type="NCBIfam" id="TIGR00218">
    <property type="entry name" value="manA"/>
    <property type="match status" value="1"/>
</dbReference>
<dbReference type="EMBL" id="VRSW01000004">
    <property type="protein sequence ID" value="TXK03512.1"/>
    <property type="molecule type" value="Genomic_DNA"/>
</dbReference>
<evidence type="ECO:0000256" key="1">
    <source>
        <dbReference type="ARBA" id="ARBA00000757"/>
    </source>
</evidence>
<dbReference type="Gene3D" id="2.60.120.10">
    <property type="entry name" value="Jelly Rolls"/>
    <property type="match status" value="2"/>
</dbReference>
<evidence type="ECO:0000259" key="8">
    <source>
        <dbReference type="Pfam" id="PF20511"/>
    </source>
</evidence>
<keyword evidence="6" id="KW-0862">Zinc</keyword>
<keyword evidence="7 9" id="KW-0413">Isomerase</keyword>
<evidence type="ECO:0000256" key="6">
    <source>
        <dbReference type="ARBA" id="ARBA00022833"/>
    </source>
</evidence>
<organism evidence="9 10">
    <name type="scientific">Microbacterium mitrae</name>
    <dbReference type="NCBI Taxonomy" id="664640"/>
    <lineage>
        <taxon>Bacteria</taxon>
        <taxon>Bacillati</taxon>
        <taxon>Actinomycetota</taxon>
        <taxon>Actinomycetes</taxon>
        <taxon>Micrococcales</taxon>
        <taxon>Microbacteriaceae</taxon>
        <taxon>Microbacterium</taxon>
    </lineage>
</organism>
<proteinExistence type="inferred from homology"/>
<evidence type="ECO:0000256" key="5">
    <source>
        <dbReference type="ARBA" id="ARBA00022723"/>
    </source>
</evidence>
<dbReference type="GO" id="GO:0005975">
    <property type="term" value="P:carbohydrate metabolic process"/>
    <property type="evidence" value="ECO:0007669"/>
    <property type="project" value="InterPro"/>
</dbReference>
<dbReference type="PRINTS" id="PR00714">
    <property type="entry name" value="MAN6PISMRASE"/>
</dbReference>
<protein>
    <recommendedName>
        <fullName evidence="4">mannose-6-phosphate isomerase</fullName>
        <ecNumber evidence="4">5.3.1.8</ecNumber>
    </recommendedName>
</protein>
<dbReference type="InterPro" id="IPR014710">
    <property type="entry name" value="RmlC-like_jellyroll"/>
</dbReference>
<comment type="caution">
    <text evidence="9">The sequence shown here is derived from an EMBL/GenBank/DDBJ whole genome shotgun (WGS) entry which is preliminary data.</text>
</comment>
<keyword evidence="10" id="KW-1185">Reference proteome</keyword>
<evidence type="ECO:0000313" key="9">
    <source>
        <dbReference type="EMBL" id="TXK03512.1"/>
    </source>
</evidence>
<comment type="similarity">
    <text evidence="3">Belongs to the mannose-6-phosphate isomerase type 1 family.</text>
</comment>
<dbReference type="SUPFAM" id="SSF51182">
    <property type="entry name" value="RmlC-like cupins"/>
    <property type="match status" value="1"/>
</dbReference>
<name>A0A5C8HMN3_9MICO</name>
<dbReference type="InterPro" id="IPR016305">
    <property type="entry name" value="Mannose-6-P_Isomerase"/>
</dbReference>
<keyword evidence="5" id="KW-0479">Metal-binding</keyword>